<evidence type="ECO:0000313" key="6">
    <source>
        <dbReference type="Proteomes" id="UP000307943"/>
    </source>
</evidence>
<dbReference type="AlphaFoldDB" id="A0A5C4T1M8"/>
<accession>A0A5C4T1M8</accession>
<organism evidence="5 6">
    <name type="scientific">Paenibacillus hemerocallicola</name>
    <dbReference type="NCBI Taxonomy" id="1172614"/>
    <lineage>
        <taxon>Bacteria</taxon>
        <taxon>Bacillati</taxon>
        <taxon>Bacillota</taxon>
        <taxon>Bacilli</taxon>
        <taxon>Bacillales</taxon>
        <taxon>Paenibacillaceae</taxon>
        <taxon>Paenibacillus</taxon>
    </lineage>
</organism>
<dbReference type="GO" id="GO:0000976">
    <property type="term" value="F:transcription cis-regulatory region binding"/>
    <property type="evidence" value="ECO:0007669"/>
    <property type="project" value="TreeGrafter"/>
</dbReference>
<sequence>MASIMNSAERPTAMVADSQAALFRVIKIFRQLAIRIPDDISLMVYDDIPELEIFEVSLTTVGPSIIKLAVMALDILTGEAKPEEGTRWIKEVVEAELIVRGSTRVVPS</sequence>
<evidence type="ECO:0000256" key="3">
    <source>
        <dbReference type="ARBA" id="ARBA00023163"/>
    </source>
</evidence>
<feature type="domain" description="Transcriptional regulator LacI/GalR-like sensor" evidence="4">
    <location>
        <begin position="7"/>
        <end position="103"/>
    </location>
</feature>
<dbReference type="EMBL" id="VDCQ01000067">
    <property type="protein sequence ID" value="TNJ62009.1"/>
    <property type="molecule type" value="Genomic_DNA"/>
</dbReference>
<name>A0A5C4T1M8_9BACL</name>
<keyword evidence="2" id="KW-0238">DNA-binding</keyword>
<evidence type="ECO:0000256" key="2">
    <source>
        <dbReference type="ARBA" id="ARBA00023125"/>
    </source>
</evidence>
<protein>
    <submittedName>
        <fullName evidence="5">LacI family transcriptional regulator</fullName>
    </submittedName>
</protein>
<keyword evidence="6" id="KW-1185">Reference proteome</keyword>
<gene>
    <name evidence="5" type="ORF">FE784_32795</name>
</gene>
<dbReference type="Pfam" id="PF13377">
    <property type="entry name" value="Peripla_BP_3"/>
    <property type="match status" value="1"/>
</dbReference>
<proteinExistence type="predicted"/>
<dbReference type="Proteomes" id="UP000307943">
    <property type="component" value="Unassembled WGS sequence"/>
</dbReference>
<comment type="caution">
    <text evidence="5">The sequence shown here is derived from an EMBL/GenBank/DDBJ whole genome shotgun (WGS) entry which is preliminary data.</text>
</comment>
<evidence type="ECO:0000256" key="1">
    <source>
        <dbReference type="ARBA" id="ARBA00023015"/>
    </source>
</evidence>
<dbReference type="OrthoDB" id="2528004at2"/>
<evidence type="ECO:0000259" key="4">
    <source>
        <dbReference type="Pfam" id="PF13377"/>
    </source>
</evidence>
<dbReference type="PANTHER" id="PTHR30146:SF109">
    <property type="entry name" value="HTH-TYPE TRANSCRIPTIONAL REGULATOR GALS"/>
    <property type="match status" value="1"/>
</dbReference>
<keyword evidence="3" id="KW-0804">Transcription</keyword>
<dbReference type="Gene3D" id="3.40.50.2300">
    <property type="match status" value="1"/>
</dbReference>
<dbReference type="PANTHER" id="PTHR30146">
    <property type="entry name" value="LACI-RELATED TRANSCRIPTIONAL REPRESSOR"/>
    <property type="match status" value="1"/>
</dbReference>
<evidence type="ECO:0000313" key="5">
    <source>
        <dbReference type="EMBL" id="TNJ62009.1"/>
    </source>
</evidence>
<dbReference type="InterPro" id="IPR046335">
    <property type="entry name" value="LacI/GalR-like_sensor"/>
</dbReference>
<reference evidence="5 6" key="1">
    <citation type="submission" date="2019-05" db="EMBL/GenBank/DDBJ databases">
        <title>We sequenced the genome of Paenibacillus hemerocallicola KCTC 33185 for further insight into its adaptation and study the phylogeny of Paenibacillus.</title>
        <authorList>
            <person name="Narsing Rao M.P."/>
        </authorList>
    </citation>
    <scope>NUCLEOTIDE SEQUENCE [LARGE SCALE GENOMIC DNA]</scope>
    <source>
        <strain evidence="5 6">KCTC 33185</strain>
    </source>
</reference>
<keyword evidence="1" id="KW-0805">Transcription regulation</keyword>
<dbReference type="SUPFAM" id="SSF53822">
    <property type="entry name" value="Periplasmic binding protein-like I"/>
    <property type="match status" value="1"/>
</dbReference>
<dbReference type="RefSeq" id="WP_139606471.1">
    <property type="nucleotide sequence ID" value="NZ_VDCQ01000067.1"/>
</dbReference>
<dbReference type="InterPro" id="IPR028082">
    <property type="entry name" value="Peripla_BP_I"/>
</dbReference>
<dbReference type="GO" id="GO:0003700">
    <property type="term" value="F:DNA-binding transcription factor activity"/>
    <property type="evidence" value="ECO:0007669"/>
    <property type="project" value="TreeGrafter"/>
</dbReference>